<feature type="transmembrane region" description="Helical" evidence="9">
    <location>
        <begin position="652"/>
        <end position="675"/>
    </location>
</feature>
<feature type="transmembrane region" description="Helical" evidence="9">
    <location>
        <begin position="514"/>
        <end position="543"/>
    </location>
</feature>
<keyword evidence="7 9" id="KW-1133">Transmembrane helix</keyword>
<keyword evidence="4 9" id="KW-0812">Transmembrane</keyword>
<organism evidence="13">
    <name type="scientific">Anisakis simplex</name>
    <name type="common">Herring worm</name>
    <dbReference type="NCBI Taxonomy" id="6269"/>
    <lineage>
        <taxon>Eukaryota</taxon>
        <taxon>Metazoa</taxon>
        <taxon>Ecdysozoa</taxon>
        <taxon>Nematoda</taxon>
        <taxon>Chromadorea</taxon>
        <taxon>Rhabditida</taxon>
        <taxon>Spirurina</taxon>
        <taxon>Ascaridomorpha</taxon>
        <taxon>Ascaridoidea</taxon>
        <taxon>Anisakidae</taxon>
        <taxon>Anisakis</taxon>
        <taxon>Anisakis simplex complex</taxon>
    </lineage>
</organism>
<dbReference type="PANTHER" id="PTHR48041:SF84">
    <property type="entry name" value="ABC TRANSPORTER DOMAIN-CONTAINING PROTEIN"/>
    <property type="match status" value="1"/>
</dbReference>
<keyword evidence="5" id="KW-0547">Nucleotide-binding</keyword>
<feature type="domain" description="ABC transporter" evidence="10">
    <location>
        <begin position="179"/>
        <end position="427"/>
    </location>
</feature>
<evidence type="ECO:0000313" key="12">
    <source>
        <dbReference type="Proteomes" id="UP000267096"/>
    </source>
</evidence>
<dbReference type="SUPFAM" id="SSF52540">
    <property type="entry name" value="P-loop containing nucleoside triphosphate hydrolases"/>
    <property type="match status" value="1"/>
</dbReference>
<dbReference type="InterPro" id="IPR003439">
    <property type="entry name" value="ABC_transporter-like_ATP-bd"/>
</dbReference>
<evidence type="ECO:0000256" key="5">
    <source>
        <dbReference type="ARBA" id="ARBA00022741"/>
    </source>
</evidence>
<evidence type="ECO:0000256" key="8">
    <source>
        <dbReference type="ARBA" id="ARBA00023136"/>
    </source>
</evidence>
<dbReference type="Pfam" id="PF05024">
    <property type="entry name" value="Gpi1"/>
    <property type="match status" value="2"/>
</dbReference>
<dbReference type="GO" id="GO:0016887">
    <property type="term" value="F:ATP hydrolysis activity"/>
    <property type="evidence" value="ECO:0007669"/>
    <property type="project" value="InterPro"/>
</dbReference>
<sequence>MANDNFMKAIENLHNLKALVLFTLSLYLVDHFDGPLSMSIRLFSAYLSVLSAWLWPTVLAFSCIVGLSMFLAAVSDLITLLTVHMLCFHVYSTRLVVSFIRHFCFVTERDEMALSSHNGNDSADERTSLLAKKRSSLNGENYSNISSSTSSNTTLTADYGGTTITSVLTELGSFKPVTLAWQNICVTINKSNKNSNSNRFILDNVSGVAKCGHLTALMGASGAGKTTLLNTLMVRNLKGLTVEGHVTVNGRELGERITSVSGYVQQDELFVSTLTVREHLNLQAKLRLPSEFTSEKRSRRVYQVMCQLGLIKCQNTSIGAPGIKKGISGGEAKRLAFASELLNNPAVLFCDEPTTGLDSFMAESVVKVLSKLAHSGRTIFCTIHQPASELFHLFDRVLFLACGRTAFIGSPGKALAFFEQCGYRCRDDYNPADMIIETLAIKPHEETFCEERIQQICATFNDSTLQDEINSELKDSETIGDYPIAHKKASLQMQVSTTPKTTILMIMMNIFKSFYMSSIIFFVTCLYVNGWLISFCLQCVLLLRRFSSNGELSALLNRSFLDNLRNPSLARAKISQKIVIVVVIIIITDYEHFVIVINRFKVGITNINGALFFLVCEFTYGTLYGVLNFLPADFPLLAREYHDGMYGIAPYYFSRCLSYLPLFTIDGVLLLLISYWMIGLQSSVGHVFLAVLIGLLIEQSAAAFGVMLRCGFEAFAINQWSDVAGAGCYLGDCDLANSILAEFSFSKDDFVLDLALLAMLFYYTIASLWRVFRGRKYNPLRQRVDSVQLDSRQLFIATLFLSALIFMAPTVLVYFVVFSTLRFTVIGTKRFLESMGQFEDRLIIRIVSL</sequence>
<dbReference type="GO" id="GO:0006506">
    <property type="term" value="P:GPI anchor biosynthetic process"/>
    <property type="evidence" value="ECO:0007669"/>
    <property type="project" value="InterPro"/>
</dbReference>
<feature type="transmembrane region" description="Helical" evidence="9">
    <location>
        <begin position="793"/>
        <end position="817"/>
    </location>
</feature>
<dbReference type="PROSITE" id="PS50893">
    <property type="entry name" value="ABC_TRANSPORTER_2"/>
    <property type="match status" value="1"/>
</dbReference>
<dbReference type="InterPro" id="IPR017871">
    <property type="entry name" value="ABC_transporter-like_CS"/>
</dbReference>
<dbReference type="InterPro" id="IPR013525">
    <property type="entry name" value="ABC2_TM"/>
</dbReference>
<dbReference type="GO" id="GO:0140359">
    <property type="term" value="F:ABC-type transporter activity"/>
    <property type="evidence" value="ECO:0007669"/>
    <property type="project" value="InterPro"/>
</dbReference>
<dbReference type="Proteomes" id="UP000267096">
    <property type="component" value="Unassembled WGS sequence"/>
</dbReference>
<dbReference type="PANTHER" id="PTHR48041">
    <property type="entry name" value="ABC TRANSPORTER G FAMILY MEMBER 28"/>
    <property type="match status" value="1"/>
</dbReference>
<dbReference type="GO" id="GO:0005886">
    <property type="term" value="C:plasma membrane"/>
    <property type="evidence" value="ECO:0007669"/>
    <property type="project" value="TreeGrafter"/>
</dbReference>
<keyword evidence="12" id="KW-1185">Reference proteome</keyword>
<evidence type="ECO:0000256" key="6">
    <source>
        <dbReference type="ARBA" id="ARBA00022840"/>
    </source>
</evidence>
<dbReference type="FunFam" id="3.40.50.300:FF:001480">
    <property type="entry name" value="ABC transporter"/>
    <property type="match status" value="1"/>
</dbReference>
<gene>
    <name evidence="11" type="ORF">ASIM_LOCUS9972</name>
</gene>
<evidence type="ECO:0000256" key="1">
    <source>
        <dbReference type="ARBA" id="ARBA00004141"/>
    </source>
</evidence>
<feature type="transmembrane region" description="Helical" evidence="9">
    <location>
        <begin position="12"/>
        <end position="30"/>
    </location>
</feature>
<dbReference type="GO" id="GO:0005524">
    <property type="term" value="F:ATP binding"/>
    <property type="evidence" value="ECO:0007669"/>
    <property type="project" value="UniProtKB-KW"/>
</dbReference>
<feature type="transmembrane region" description="Helical" evidence="9">
    <location>
        <begin position="578"/>
        <end position="597"/>
    </location>
</feature>
<dbReference type="InterPro" id="IPR007720">
    <property type="entry name" value="PigQ/GPI1"/>
</dbReference>
<evidence type="ECO:0000259" key="10">
    <source>
        <dbReference type="PROSITE" id="PS50893"/>
    </source>
</evidence>
<dbReference type="Pfam" id="PF00005">
    <property type="entry name" value="ABC_tran"/>
    <property type="match status" value="1"/>
</dbReference>
<evidence type="ECO:0000256" key="9">
    <source>
        <dbReference type="SAM" id="Phobius"/>
    </source>
</evidence>
<evidence type="ECO:0000256" key="4">
    <source>
        <dbReference type="ARBA" id="ARBA00022692"/>
    </source>
</evidence>
<dbReference type="SMART" id="SM00382">
    <property type="entry name" value="AAA"/>
    <property type="match status" value="1"/>
</dbReference>
<dbReference type="PROSITE" id="PS00211">
    <property type="entry name" value="ABC_TRANSPORTER_1"/>
    <property type="match status" value="1"/>
</dbReference>
<protein>
    <submittedName>
        <fullName evidence="13">ABC transporter domain-containing protein</fullName>
    </submittedName>
</protein>
<dbReference type="InterPro" id="IPR027417">
    <property type="entry name" value="P-loop_NTPase"/>
</dbReference>
<comment type="similarity">
    <text evidence="2">Belongs to the ABC transporter superfamily. ABCG family. Eye pigment precursor importer (TC 3.A.1.204) subfamily.</text>
</comment>
<feature type="transmembrane region" description="Helical" evidence="9">
    <location>
        <begin position="687"/>
        <end position="708"/>
    </location>
</feature>
<dbReference type="EMBL" id="UYRR01030979">
    <property type="protein sequence ID" value="VDK42126.1"/>
    <property type="molecule type" value="Genomic_DNA"/>
</dbReference>
<feature type="transmembrane region" description="Helical" evidence="9">
    <location>
        <begin position="750"/>
        <end position="772"/>
    </location>
</feature>
<dbReference type="InterPro" id="IPR050352">
    <property type="entry name" value="ABCG_transporters"/>
</dbReference>
<keyword evidence="3" id="KW-0813">Transport</keyword>
<proteinExistence type="inferred from homology"/>
<comment type="subcellular location">
    <subcellularLocation>
        <location evidence="1">Membrane</location>
        <topology evidence="1">Multi-pass membrane protein</topology>
    </subcellularLocation>
</comment>
<evidence type="ECO:0000313" key="13">
    <source>
        <dbReference type="WBParaSite" id="ASIM_0001024101-mRNA-1"/>
    </source>
</evidence>
<evidence type="ECO:0000256" key="7">
    <source>
        <dbReference type="ARBA" id="ARBA00022989"/>
    </source>
</evidence>
<reference evidence="11 12" key="2">
    <citation type="submission" date="2018-11" db="EMBL/GenBank/DDBJ databases">
        <authorList>
            <consortium name="Pathogen Informatics"/>
        </authorList>
    </citation>
    <scope>NUCLEOTIDE SEQUENCE [LARGE SCALE GENOMIC DNA]</scope>
</reference>
<name>A0A0M3JR98_ANISI</name>
<dbReference type="WBParaSite" id="ASIM_0001024101-mRNA-1">
    <property type="protein sequence ID" value="ASIM_0001024101-mRNA-1"/>
    <property type="gene ID" value="ASIM_0001024101"/>
</dbReference>
<feature type="transmembrane region" description="Helical" evidence="9">
    <location>
        <begin position="609"/>
        <end position="632"/>
    </location>
</feature>
<keyword evidence="6" id="KW-0067">ATP-binding</keyword>
<dbReference type="CDD" id="cd03213">
    <property type="entry name" value="ABCG_EPDR"/>
    <property type="match status" value="1"/>
</dbReference>
<dbReference type="OrthoDB" id="66620at2759"/>
<dbReference type="Pfam" id="PF01061">
    <property type="entry name" value="ABC2_membrane"/>
    <property type="match status" value="1"/>
</dbReference>
<evidence type="ECO:0000313" key="11">
    <source>
        <dbReference type="EMBL" id="VDK42126.1"/>
    </source>
</evidence>
<accession>A0A0M3JR98</accession>
<reference evidence="13" key="1">
    <citation type="submission" date="2016-04" db="UniProtKB">
        <authorList>
            <consortium name="WormBaseParasite"/>
        </authorList>
    </citation>
    <scope>IDENTIFICATION</scope>
</reference>
<dbReference type="Gene3D" id="3.40.50.300">
    <property type="entry name" value="P-loop containing nucleotide triphosphate hydrolases"/>
    <property type="match status" value="1"/>
</dbReference>
<evidence type="ECO:0000256" key="3">
    <source>
        <dbReference type="ARBA" id="ARBA00022448"/>
    </source>
</evidence>
<evidence type="ECO:0000256" key="2">
    <source>
        <dbReference type="ARBA" id="ARBA00005814"/>
    </source>
</evidence>
<keyword evidence="8 9" id="KW-0472">Membrane</keyword>
<dbReference type="InterPro" id="IPR003593">
    <property type="entry name" value="AAA+_ATPase"/>
</dbReference>
<dbReference type="AlphaFoldDB" id="A0A0M3JR98"/>